<name>A0A834VX27_9FABA</name>
<dbReference type="EMBL" id="JAAIUW010000048">
    <property type="protein sequence ID" value="KAF7801018.1"/>
    <property type="molecule type" value="Genomic_DNA"/>
</dbReference>
<sequence>MGAKNDTNIYKKVLTTSHKAYSKKRDVKDEVHN</sequence>
<gene>
    <name evidence="1" type="ORF">G2W53_044471</name>
</gene>
<evidence type="ECO:0000313" key="2">
    <source>
        <dbReference type="Proteomes" id="UP000634136"/>
    </source>
</evidence>
<accession>A0A834VX27</accession>
<reference evidence="1" key="1">
    <citation type="submission" date="2020-09" db="EMBL/GenBank/DDBJ databases">
        <title>Genome-Enabled Discovery of Anthraquinone Biosynthesis in Senna tora.</title>
        <authorList>
            <person name="Kang S.-H."/>
            <person name="Pandey R.P."/>
            <person name="Lee C.-M."/>
            <person name="Sim J.-S."/>
            <person name="Jeong J.-T."/>
            <person name="Choi B.-S."/>
            <person name="Jung M."/>
            <person name="Ginzburg D."/>
            <person name="Zhao K."/>
            <person name="Won S.Y."/>
            <person name="Oh T.-J."/>
            <person name="Yu Y."/>
            <person name="Kim N.-H."/>
            <person name="Lee O.R."/>
            <person name="Lee T.-H."/>
            <person name="Bashyal P."/>
            <person name="Kim T.-S."/>
            <person name="Lee W.-H."/>
            <person name="Kawkins C."/>
            <person name="Kim C.-K."/>
            <person name="Kim J.S."/>
            <person name="Ahn B.O."/>
            <person name="Rhee S.Y."/>
            <person name="Sohng J.K."/>
        </authorList>
    </citation>
    <scope>NUCLEOTIDE SEQUENCE</scope>
    <source>
        <tissue evidence="1">Leaf</tissue>
    </source>
</reference>
<comment type="caution">
    <text evidence="1">The sequence shown here is derived from an EMBL/GenBank/DDBJ whole genome shotgun (WGS) entry which is preliminary data.</text>
</comment>
<dbReference type="AlphaFoldDB" id="A0A834VX27"/>
<evidence type="ECO:0000313" key="1">
    <source>
        <dbReference type="EMBL" id="KAF7801018.1"/>
    </source>
</evidence>
<proteinExistence type="predicted"/>
<organism evidence="1 2">
    <name type="scientific">Senna tora</name>
    <dbReference type="NCBI Taxonomy" id="362788"/>
    <lineage>
        <taxon>Eukaryota</taxon>
        <taxon>Viridiplantae</taxon>
        <taxon>Streptophyta</taxon>
        <taxon>Embryophyta</taxon>
        <taxon>Tracheophyta</taxon>
        <taxon>Spermatophyta</taxon>
        <taxon>Magnoliopsida</taxon>
        <taxon>eudicotyledons</taxon>
        <taxon>Gunneridae</taxon>
        <taxon>Pentapetalae</taxon>
        <taxon>rosids</taxon>
        <taxon>fabids</taxon>
        <taxon>Fabales</taxon>
        <taxon>Fabaceae</taxon>
        <taxon>Caesalpinioideae</taxon>
        <taxon>Cassia clade</taxon>
        <taxon>Senna</taxon>
    </lineage>
</organism>
<protein>
    <submittedName>
        <fullName evidence="1">Uncharacterized protein</fullName>
    </submittedName>
</protein>
<dbReference type="Proteomes" id="UP000634136">
    <property type="component" value="Unassembled WGS sequence"/>
</dbReference>
<keyword evidence="2" id="KW-1185">Reference proteome</keyword>